<sequence length="97" mass="10572">MPSIVVEVDHSTTEHTTKNLKTGTVRVDLILDKPQAQPITTPPSSPQAIPGMVSAVSPIGEVLERTEDHIVQKLSSGTIRTDITKVEPPTPINYWSF</sequence>
<dbReference type="RefSeq" id="WP_090743294.1">
    <property type="nucleotide sequence ID" value="NZ_CZQA01000001.1"/>
</dbReference>
<dbReference type="EMBL" id="CZQA01000001">
    <property type="protein sequence ID" value="CUS32250.1"/>
    <property type="molecule type" value="Genomic_DNA"/>
</dbReference>
<keyword evidence="2" id="KW-1185">Reference proteome</keyword>
<accession>A0A0S4L6C7</accession>
<dbReference type="Proteomes" id="UP000199032">
    <property type="component" value="Unassembled WGS sequence"/>
</dbReference>
<reference evidence="1 2" key="1">
    <citation type="submission" date="2015-10" db="EMBL/GenBank/DDBJ databases">
        <authorList>
            <person name="Gilbert D.G."/>
        </authorList>
    </citation>
    <scope>NUCLEOTIDE SEQUENCE [LARGE SCALE GENOMIC DNA]</scope>
    <source>
        <strain evidence="1">COMA1</strain>
    </source>
</reference>
<evidence type="ECO:0000313" key="1">
    <source>
        <dbReference type="EMBL" id="CUS32250.1"/>
    </source>
</evidence>
<proteinExistence type="predicted"/>
<name>A0A0S4L6C7_9BACT</name>
<organism evidence="1 2">
    <name type="scientific">Candidatus Nitrospira nitrosa</name>
    <dbReference type="NCBI Taxonomy" id="1742972"/>
    <lineage>
        <taxon>Bacteria</taxon>
        <taxon>Pseudomonadati</taxon>
        <taxon>Nitrospirota</taxon>
        <taxon>Nitrospiria</taxon>
        <taxon>Nitrospirales</taxon>
        <taxon>Nitrospiraceae</taxon>
        <taxon>Nitrospira</taxon>
    </lineage>
</organism>
<evidence type="ECO:0000313" key="2">
    <source>
        <dbReference type="Proteomes" id="UP000199032"/>
    </source>
</evidence>
<protein>
    <submittedName>
        <fullName evidence="1">Uncharacterized protein</fullName>
    </submittedName>
</protein>
<dbReference type="AlphaFoldDB" id="A0A0S4L6C7"/>
<gene>
    <name evidence="1" type="ORF">COMA1_10530</name>
</gene>